<reference evidence="1 2" key="1">
    <citation type="journal article" date="2019" name="Int. J. Syst. Evol. Microbiol.">
        <title>The Global Catalogue of Microorganisms (GCM) 10K type strain sequencing project: providing services to taxonomists for standard genome sequencing and annotation.</title>
        <authorList>
            <consortium name="The Broad Institute Genomics Platform"/>
            <consortium name="The Broad Institute Genome Sequencing Center for Infectious Disease"/>
            <person name="Wu L."/>
            <person name="Ma J."/>
        </authorList>
    </citation>
    <scope>NUCLEOTIDE SEQUENCE [LARGE SCALE GENOMIC DNA]</scope>
    <source>
        <strain evidence="1 2">JCM 14718</strain>
    </source>
</reference>
<accession>A0ABN2I5W2</accession>
<keyword evidence="2" id="KW-1185">Reference proteome</keyword>
<gene>
    <name evidence="1" type="ORF">GCM10009765_55590</name>
</gene>
<protein>
    <submittedName>
        <fullName evidence="1">Uncharacterized protein</fullName>
    </submittedName>
</protein>
<name>A0ABN2I5W2_9ACTN</name>
<organism evidence="1 2">
    <name type="scientific">Fodinicola feengrottensis</name>
    <dbReference type="NCBI Taxonomy" id="435914"/>
    <lineage>
        <taxon>Bacteria</taxon>
        <taxon>Bacillati</taxon>
        <taxon>Actinomycetota</taxon>
        <taxon>Actinomycetes</taxon>
        <taxon>Mycobacteriales</taxon>
        <taxon>Fodinicola</taxon>
    </lineage>
</organism>
<dbReference type="EMBL" id="BAAANY010000021">
    <property type="protein sequence ID" value="GAA1699028.1"/>
    <property type="molecule type" value="Genomic_DNA"/>
</dbReference>
<evidence type="ECO:0000313" key="2">
    <source>
        <dbReference type="Proteomes" id="UP001500618"/>
    </source>
</evidence>
<dbReference type="Proteomes" id="UP001500618">
    <property type="component" value="Unassembled WGS sequence"/>
</dbReference>
<proteinExistence type="predicted"/>
<sequence length="116" mass="12512">MGLVIHHISSTSEARRIVGEYVAALPSGSYLVMSHASNPRDGSRLADLAEKLEAKFKDSFHSLHFRQSEEIRSFFDGLELIDPGIVPIGAWWPSGPSLGVPSDVGQLCLGGVGRKP</sequence>
<dbReference type="InterPro" id="IPR029063">
    <property type="entry name" value="SAM-dependent_MTases_sf"/>
</dbReference>
<dbReference type="Gene3D" id="3.40.50.150">
    <property type="entry name" value="Vaccinia Virus protein VP39"/>
    <property type="match status" value="1"/>
</dbReference>
<dbReference type="InterPro" id="IPR006764">
    <property type="entry name" value="SAM_dep_MeTrfase_SAV2177_type"/>
</dbReference>
<dbReference type="Pfam" id="PF04672">
    <property type="entry name" value="Methyltransf_19"/>
    <property type="match status" value="1"/>
</dbReference>
<dbReference type="SUPFAM" id="SSF53335">
    <property type="entry name" value="S-adenosyl-L-methionine-dependent methyltransferases"/>
    <property type="match status" value="1"/>
</dbReference>
<evidence type="ECO:0000313" key="1">
    <source>
        <dbReference type="EMBL" id="GAA1699028.1"/>
    </source>
</evidence>
<comment type="caution">
    <text evidence="1">The sequence shown here is derived from an EMBL/GenBank/DDBJ whole genome shotgun (WGS) entry which is preliminary data.</text>
</comment>